<dbReference type="GO" id="GO:0005783">
    <property type="term" value="C:endoplasmic reticulum"/>
    <property type="evidence" value="ECO:0007669"/>
    <property type="project" value="TreeGrafter"/>
</dbReference>
<keyword evidence="3" id="KW-1185">Reference proteome</keyword>
<gene>
    <name evidence="2" type="primary">TMEM259_1</name>
    <name evidence="2" type="ORF">E2C01_029733</name>
</gene>
<dbReference type="GO" id="GO:0034976">
    <property type="term" value="P:response to endoplasmic reticulum stress"/>
    <property type="evidence" value="ECO:0007669"/>
    <property type="project" value="TreeGrafter"/>
</dbReference>
<dbReference type="Pfam" id="PF09746">
    <property type="entry name" value="Membralin"/>
    <property type="match status" value="2"/>
</dbReference>
<dbReference type="AlphaFoldDB" id="A0A5B7ET76"/>
<organism evidence="2 3">
    <name type="scientific">Portunus trituberculatus</name>
    <name type="common">Swimming crab</name>
    <name type="synonym">Neptunus trituberculatus</name>
    <dbReference type="NCBI Taxonomy" id="210409"/>
    <lineage>
        <taxon>Eukaryota</taxon>
        <taxon>Metazoa</taxon>
        <taxon>Ecdysozoa</taxon>
        <taxon>Arthropoda</taxon>
        <taxon>Crustacea</taxon>
        <taxon>Multicrustacea</taxon>
        <taxon>Malacostraca</taxon>
        <taxon>Eumalacostraca</taxon>
        <taxon>Eucarida</taxon>
        <taxon>Decapoda</taxon>
        <taxon>Pleocyemata</taxon>
        <taxon>Brachyura</taxon>
        <taxon>Eubrachyura</taxon>
        <taxon>Portunoidea</taxon>
        <taxon>Portunidae</taxon>
        <taxon>Portuninae</taxon>
        <taxon>Portunus</taxon>
    </lineage>
</organism>
<feature type="compositionally biased region" description="Acidic residues" evidence="1">
    <location>
        <begin position="116"/>
        <end position="139"/>
    </location>
</feature>
<name>A0A5B7ET76_PORTR</name>
<dbReference type="Proteomes" id="UP000324222">
    <property type="component" value="Unassembled WGS sequence"/>
</dbReference>
<dbReference type="EMBL" id="VSRR010003471">
    <property type="protein sequence ID" value="MPC36279.1"/>
    <property type="molecule type" value="Genomic_DNA"/>
</dbReference>
<accession>A0A5B7ET76</accession>
<dbReference type="InterPro" id="IPR019144">
    <property type="entry name" value="Membralin"/>
</dbReference>
<evidence type="ECO:0000313" key="3">
    <source>
        <dbReference type="Proteomes" id="UP000324222"/>
    </source>
</evidence>
<dbReference type="GO" id="GO:1904294">
    <property type="term" value="P:positive regulation of ERAD pathway"/>
    <property type="evidence" value="ECO:0007669"/>
    <property type="project" value="TreeGrafter"/>
</dbReference>
<proteinExistence type="predicted"/>
<evidence type="ECO:0000256" key="1">
    <source>
        <dbReference type="SAM" id="MobiDB-lite"/>
    </source>
</evidence>
<dbReference type="PANTHER" id="PTHR21650">
    <property type="entry name" value="MEMBRALIN/KINETOCHORE PROTEIN NUF2"/>
    <property type="match status" value="1"/>
</dbReference>
<reference evidence="2 3" key="1">
    <citation type="submission" date="2019-05" db="EMBL/GenBank/DDBJ databases">
        <title>Another draft genome of Portunus trituberculatus and its Hox gene families provides insights of decapod evolution.</title>
        <authorList>
            <person name="Jeong J.-H."/>
            <person name="Song I."/>
            <person name="Kim S."/>
            <person name="Choi T."/>
            <person name="Kim D."/>
            <person name="Ryu S."/>
            <person name="Kim W."/>
        </authorList>
    </citation>
    <scope>NUCLEOTIDE SEQUENCE [LARGE SCALE GENOMIC DNA]</scope>
    <source>
        <tissue evidence="2">Muscle</tissue>
    </source>
</reference>
<evidence type="ECO:0000313" key="2">
    <source>
        <dbReference type="EMBL" id="MPC36279.1"/>
    </source>
</evidence>
<protein>
    <submittedName>
        <fullName evidence="2">Membralin</fullName>
    </submittedName>
</protein>
<feature type="compositionally biased region" description="Polar residues" evidence="1">
    <location>
        <begin position="193"/>
        <end position="207"/>
    </location>
</feature>
<feature type="region of interest" description="Disordered" evidence="1">
    <location>
        <begin position="116"/>
        <end position="215"/>
    </location>
</feature>
<dbReference type="PANTHER" id="PTHR21650:SF4">
    <property type="entry name" value="MEMBRALIN"/>
    <property type="match status" value="1"/>
</dbReference>
<dbReference type="OrthoDB" id="6779347at2759"/>
<comment type="caution">
    <text evidence="2">The sequence shown here is derived from an EMBL/GenBank/DDBJ whole genome shotgun (WGS) entry which is preliminary data.</text>
</comment>
<sequence>MNSALEELALPQCELWCHFQALTSLFLLVYIHLAFTRAPITCLDHVRDDWPKEGILRVEVIRNPSEDYTVEQSYEKEERVQQRQLEFLGALSSDIDMHVKAQPQKLLDIVHPLEEDYENNTSETDEQQDAQLESEEEEENGHHDAEIEDLVVTSENSTNTKSEDVQEQFNVPEVNPEEEISELVDNNNNNNNEDTYNASLSEETSPPLQEDSPLPKKEPLEMLAKAGMEAIMSEFFNDTSTAFYIIVLVWVCDQYEAICCHTAITRRHWLRFFYLYHFAFYAYHYRFNGQYSWLALMTSWLFILAHSPTPHHITHYFTPYLATQHCTSPHLTNPHHTTLHHTTCHATAYHTTPHYVPHATHYTTPYVAWRGMTCGVWCGVAVWCSMACGMAWHGMWCGVARHGMWGGVVWCRVARGVV</sequence>